<evidence type="ECO:0000256" key="3">
    <source>
        <dbReference type="ARBA" id="ARBA00022989"/>
    </source>
</evidence>
<comment type="subcellular location">
    <subcellularLocation>
        <location evidence="1">Membrane</location>
        <topology evidence="1">Multi-pass membrane protein</topology>
    </subcellularLocation>
</comment>
<evidence type="ECO:0000313" key="10">
    <source>
        <dbReference type="Proteomes" id="UP000308724"/>
    </source>
</evidence>
<dbReference type="PANTHER" id="PTHR33048:SF163">
    <property type="entry name" value="INTEGRAL MEMBRANE PROTEIN (AFU_ORTHOLOGUE AFUA_8G05510)"/>
    <property type="match status" value="1"/>
</dbReference>
<feature type="transmembrane region" description="Helical" evidence="6">
    <location>
        <begin position="44"/>
        <end position="67"/>
    </location>
</feature>
<gene>
    <name evidence="9" type="ORF">D6C78_10263</name>
</gene>
<comment type="similarity">
    <text evidence="5">Belongs to the SAT4 family.</text>
</comment>
<evidence type="ECO:0000256" key="2">
    <source>
        <dbReference type="ARBA" id="ARBA00022692"/>
    </source>
</evidence>
<evidence type="ECO:0000256" key="4">
    <source>
        <dbReference type="ARBA" id="ARBA00023136"/>
    </source>
</evidence>
<evidence type="ECO:0000313" key="9">
    <source>
        <dbReference type="EMBL" id="TIA29357.1"/>
    </source>
</evidence>
<protein>
    <recommendedName>
        <fullName evidence="8">Rhodopsin domain-containing protein</fullName>
    </recommendedName>
</protein>
<evidence type="ECO:0000256" key="6">
    <source>
        <dbReference type="SAM" id="Phobius"/>
    </source>
</evidence>
<dbReference type="AlphaFoldDB" id="A0A4V4LCS4"/>
<evidence type="ECO:0000256" key="1">
    <source>
        <dbReference type="ARBA" id="ARBA00004141"/>
    </source>
</evidence>
<feature type="transmembrane region" description="Helical" evidence="6">
    <location>
        <begin position="169"/>
        <end position="191"/>
    </location>
</feature>
<name>A0A4V4LCS4_AURPU</name>
<reference evidence="9 10" key="1">
    <citation type="submission" date="2018-10" db="EMBL/GenBank/DDBJ databases">
        <title>Fifty Aureobasidium pullulans genomes reveal a recombining polyextremotolerant generalist.</title>
        <authorList>
            <person name="Gostincar C."/>
            <person name="Turk M."/>
            <person name="Zajc J."/>
            <person name="Gunde-Cimerman N."/>
        </authorList>
    </citation>
    <scope>NUCLEOTIDE SEQUENCE [LARGE SCALE GENOMIC DNA]</scope>
    <source>
        <strain evidence="9 10">EXF-1645</strain>
    </source>
</reference>
<evidence type="ECO:0000259" key="8">
    <source>
        <dbReference type="Pfam" id="PF20684"/>
    </source>
</evidence>
<keyword evidence="4 6" id="KW-0472">Membrane</keyword>
<sequence>MIGLFALALQLATMILTILGGQYGSGKHVWSLQMVELKMIFKVLYCYTFIYGAAAAATKLSFVFSFARIFDTGIPVKYAGLKNYTRIAVWAGGFLACAYPFMVWGVMLGVCTPISHFWNQYTEPEHGSCIDTTLFFLVAGIINMFIDIIILLISIPCVLRMNLRLRQRVLLICIFMLGGFVCVASVMRIHYLQVLRNSTDVTYSTGNVFIWSSVEPAIGIVSLC</sequence>
<evidence type="ECO:0000256" key="5">
    <source>
        <dbReference type="ARBA" id="ARBA00038359"/>
    </source>
</evidence>
<dbReference type="InterPro" id="IPR052337">
    <property type="entry name" value="SAT4-like"/>
</dbReference>
<keyword evidence="3 6" id="KW-1133">Transmembrane helix</keyword>
<feature type="chain" id="PRO_5020515013" description="Rhodopsin domain-containing protein" evidence="7">
    <location>
        <begin position="21"/>
        <end position="224"/>
    </location>
</feature>
<feature type="signal peptide" evidence="7">
    <location>
        <begin position="1"/>
        <end position="20"/>
    </location>
</feature>
<dbReference type="PANTHER" id="PTHR33048">
    <property type="entry name" value="PTH11-LIKE INTEGRAL MEMBRANE PROTEIN (AFU_ORTHOLOGUE AFUA_5G11245)"/>
    <property type="match status" value="1"/>
</dbReference>
<proteinExistence type="inferred from homology"/>
<accession>A0A4V4LCS4</accession>
<evidence type="ECO:0000256" key="7">
    <source>
        <dbReference type="SAM" id="SignalP"/>
    </source>
</evidence>
<dbReference type="InterPro" id="IPR049326">
    <property type="entry name" value="Rhodopsin_dom_fungi"/>
</dbReference>
<dbReference type="Pfam" id="PF20684">
    <property type="entry name" value="Fung_rhodopsin"/>
    <property type="match status" value="1"/>
</dbReference>
<organism evidence="9 10">
    <name type="scientific">Aureobasidium pullulans</name>
    <name type="common">Black yeast</name>
    <name type="synonym">Pullularia pullulans</name>
    <dbReference type="NCBI Taxonomy" id="5580"/>
    <lineage>
        <taxon>Eukaryota</taxon>
        <taxon>Fungi</taxon>
        <taxon>Dikarya</taxon>
        <taxon>Ascomycota</taxon>
        <taxon>Pezizomycotina</taxon>
        <taxon>Dothideomycetes</taxon>
        <taxon>Dothideomycetidae</taxon>
        <taxon>Dothideales</taxon>
        <taxon>Saccotheciaceae</taxon>
        <taxon>Aureobasidium</taxon>
    </lineage>
</organism>
<dbReference type="EMBL" id="QZBZ01000452">
    <property type="protein sequence ID" value="TIA29357.1"/>
    <property type="molecule type" value="Genomic_DNA"/>
</dbReference>
<feature type="transmembrane region" description="Helical" evidence="6">
    <location>
        <begin position="135"/>
        <end position="157"/>
    </location>
</feature>
<keyword evidence="2 6" id="KW-0812">Transmembrane</keyword>
<keyword evidence="7" id="KW-0732">Signal</keyword>
<dbReference type="Proteomes" id="UP000308724">
    <property type="component" value="Unassembled WGS sequence"/>
</dbReference>
<comment type="caution">
    <text evidence="9">The sequence shown here is derived from an EMBL/GenBank/DDBJ whole genome shotgun (WGS) entry which is preliminary data.</text>
</comment>
<dbReference type="GO" id="GO:0016020">
    <property type="term" value="C:membrane"/>
    <property type="evidence" value="ECO:0007669"/>
    <property type="project" value="UniProtKB-SubCell"/>
</dbReference>
<feature type="domain" description="Rhodopsin" evidence="8">
    <location>
        <begin position="4"/>
        <end position="224"/>
    </location>
</feature>
<feature type="transmembrane region" description="Helical" evidence="6">
    <location>
        <begin position="87"/>
        <end position="115"/>
    </location>
</feature>